<name>B5IHB0_ACIB4</name>
<dbReference type="AlphaFoldDB" id="B5IHB0"/>
<evidence type="ECO:0000313" key="3">
    <source>
        <dbReference type="Proteomes" id="UP000001400"/>
    </source>
</evidence>
<proteinExistence type="predicted"/>
<dbReference type="InterPro" id="IPR041628">
    <property type="entry name" value="ChlI/MoxR_AAA_lid"/>
</dbReference>
<dbReference type="Gene3D" id="1.10.8.80">
    <property type="entry name" value="Magnesium chelatase subunit I, C-Terminal domain"/>
    <property type="match status" value="1"/>
</dbReference>
<dbReference type="InterPro" id="IPR027417">
    <property type="entry name" value="P-loop_NTPase"/>
</dbReference>
<reference evidence="2" key="1">
    <citation type="submission" date="2010-02" db="EMBL/GenBank/DDBJ databases">
        <title>Complete sequence of Aciduliprofundum boonei T469.</title>
        <authorList>
            <consortium name="US DOE Joint Genome Institute"/>
            <person name="Lucas S."/>
            <person name="Copeland A."/>
            <person name="Lapidus A."/>
            <person name="Cheng J.-F."/>
            <person name="Bruce D."/>
            <person name="Goodwin L."/>
            <person name="Pitluck S."/>
            <person name="Saunders E."/>
            <person name="Detter J.C."/>
            <person name="Han C."/>
            <person name="Tapia R."/>
            <person name="Land M."/>
            <person name="Hauser L."/>
            <person name="Kyrpides N."/>
            <person name="Mikhailova N."/>
            <person name="Flores G."/>
            <person name="Reysenbach A.-L."/>
            <person name="Woyke T."/>
        </authorList>
    </citation>
    <scope>NUCLEOTIDE SEQUENCE</scope>
    <source>
        <strain evidence="2">T469</strain>
    </source>
</reference>
<dbReference type="Pfam" id="PF17863">
    <property type="entry name" value="AAA_lid_2"/>
    <property type="match status" value="1"/>
</dbReference>
<sequence length="368" mass="42922">MREKYISAINEIEKYYAFPDKHRELMKIIPLVKNGIFLIYGYYGYGKTVYADLIGKVLFGVNSSQGKVNLSNELGIHDVFFWIDAGQLAKGKEVIEPRGIISSPFKFINELQRGNGRIYNTLLSLMSEKKIVYRDRVFSTPDFVMLMDANPMDSSSVKIPRALLDRVTASFTMLTPNEDEREKLMYLEHSSPLDAVEPMLTYEDMQKIWSEVERIKVPEGLVFLLTHLIHNYLNACEKGNKEYFTPEMMRSMCEGCRWRVEPCSELLEPLGQRWWIDAIKIAKARAYFEGREVNEEDVFFAVKYVLPHRVHLREDIKIAYVSPELWAEKLVERIKTELETRWIPALNGNEKALRDSERTLHFILEGRE</sequence>
<dbReference type="Gene3D" id="3.40.50.300">
    <property type="entry name" value="P-loop containing nucleotide triphosphate hydrolases"/>
    <property type="match status" value="1"/>
</dbReference>
<protein>
    <submittedName>
        <fullName evidence="2">MoxR-like protein ATPase-like protein</fullName>
    </submittedName>
</protein>
<dbReference type="Proteomes" id="UP000001400">
    <property type="component" value="Chromosome"/>
</dbReference>
<dbReference type="HOGENOM" id="CLU_751425_0_0_2"/>
<dbReference type="EMBL" id="CP001941">
    <property type="protein sequence ID" value="ADD08851.1"/>
    <property type="molecule type" value="Genomic_DNA"/>
</dbReference>
<feature type="domain" description="ChlI/MoxR AAA lid" evidence="1">
    <location>
        <begin position="278"/>
        <end position="313"/>
    </location>
</feature>
<accession>B5IHB0</accession>
<organism evidence="2 3">
    <name type="scientific">Aciduliprofundum boonei (strain DSM 19572 / T469)</name>
    <dbReference type="NCBI Taxonomy" id="439481"/>
    <lineage>
        <taxon>Archaea</taxon>
        <taxon>Methanobacteriati</taxon>
        <taxon>Thermoplasmatota</taxon>
        <taxon>DHVE2 group</taxon>
        <taxon>Candidatus Aciduliprofundum</taxon>
    </lineage>
</organism>
<evidence type="ECO:0000313" key="2">
    <source>
        <dbReference type="EMBL" id="ADD08851.1"/>
    </source>
</evidence>
<dbReference type="GeneID" id="8827999"/>
<keyword evidence="3" id="KW-1185">Reference proteome</keyword>
<dbReference type="STRING" id="439481.Aboo_1042"/>
<dbReference type="PANTHER" id="PTHR42759:SF1">
    <property type="entry name" value="MAGNESIUM-CHELATASE SUBUNIT CHLD"/>
    <property type="match status" value="1"/>
</dbReference>
<dbReference type="InterPro" id="IPR050764">
    <property type="entry name" value="CbbQ/NirQ/NorQ/GpvN"/>
</dbReference>
<evidence type="ECO:0000259" key="1">
    <source>
        <dbReference type="Pfam" id="PF17863"/>
    </source>
</evidence>
<dbReference type="KEGG" id="abi:Aboo_1042"/>
<dbReference type="RefSeq" id="WP_008086566.1">
    <property type="nucleotide sequence ID" value="NC_013926.1"/>
</dbReference>
<dbReference type="eggNOG" id="arCOG00434">
    <property type="taxonomic scope" value="Archaea"/>
</dbReference>
<dbReference type="SUPFAM" id="SSF52540">
    <property type="entry name" value="P-loop containing nucleoside triphosphate hydrolases"/>
    <property type="match status" value="1"/>
</dbReference>
<dbReference type="PANTHER" id="PTHR42759">
    <property type="entry name" value="MOXR FAMILY PROTEIN"/>
    <property type="match status" value="1"/>
</dbReference>
<gene>
    <name evidence="2" type="ordered locus">Aboo_1042</name>
</gene>